<evidence type="ECO:0000313" key="3">
    <source>
        <dbReference type="EMBL" id="AXV08816.1"/>
    </source>
</evidence>
<feature type="region of interest" description="Disordered" evidence="1">
    <location>
        <begin position="34"/>
        <end position="59"/>
    </location>
</feature>
<reference evidence="3 4" key="1">
    <citation type="submission" date="2018-09" db="EMBL/GenBank/DDBJ databases">
        <title>Complete genome sequence of Euzebya sp. DY32-46 isolated from seawater of Pacific Ocean.</title>
        <authorList>
            <person name="Xu L."/>
            <person name="Wu Y.-H."/>
            <person name="Xu X.-W."/>
        </authorList>
    </citation>
    <scope>NUCLEOTIDE SEQUENCE [LARGE SCALE GENOMIC DNA]</scope>
    <source>
        <strain evidence="3 4">DY32-46</strain>
    </source>
</reference>
<keyword evidence="4" id="KW-1185">Reference proteome</keyword>
<dbReference type="Proteomes" id="UP000264006">
    <property type="component" value="Chromosome"/>
</dbReference>
<dbReference type="SUPFAM" id="SSF49503">
    <property type="entry name" value="Cupredoxins"/>
    <property type="match status" value="1"/>
</dbReference>
<keyword evidence="2" id="KW-0732">Signal</keyword>
<feature type="chain" id="PRO_5016783391" evidence="2">
    <location>
        <begin position="37"/>
        <end position="195"/>
    </location>
</feature>
<name>A0A346Y2W9_9ACTN</name>
<proteinExistence type="predicted"/>
<dbReference type="OrthoDB" id="5193521at2"/>
<dbReference type="PROSITE" id="PS51257">
    <property type="entry name" value="PROKAR_LIPOPROTEIN"/>
    <property type="match status" value="1"/>
</dbReference>
<dbReference type="Gene3D" id="2.60.40.420">
    <property type="entry name" value="Cupredoxins - blue copper proteins"/>
    <property type="match status" value="1"/>
</dbReference>
<dbReference type="RefSeq" id="WP_114593106.1">
    <property type="nucleotide sequence ID" value="NZ_CP031165.1"/>
</dbReference>
<accession>A0A346Y2W9</accession>
<dbReference type="AlphaFoldDB" id="A0A346Y2W9"/>
<protein>
    <submittedName>
        <fullName evidence="3">Uncharacterized protein</fullName>
    </submittedName>
</protein>
<gene>
    <name evidence="3" type="ORF">DVS28_a4149</name>
</gene>
<organism evidence="3 4">
    <name type="scientific">Euzebya pacifica</name>
    <dbReference type="NCBI Taxonomy" id="1608957"/>
    <lineage>
        <taxon>Bacteria</taxon>
        <taxon>Bacillati</taxon>
        <taxon>Actinomycetota</taxon>
        <taxon>Nitriliruptoria</taxon>
        <taxon>Euzebyales</taxon>
    </lineage>
</organism>
<evidence type="ECO:0000256" key="2">
    <source>
        <dbReference type="SAM" id="SignalP"/>
    </source>
</evidence>
<evidence type="ECO:0000313" key="4">
    <source>
        <dbReference type="Proteomes" id="UP000264006"/>
    </source>
</evidence>
<dbReference type="EMBL" id="CP031165">
    <property type="protein sequence ID" value="AXV08816.1"/>
    <property type="molecule type" value="Genomic_DNA"/>
</dbReference>
<dbReference type="InterPro" id="IPR008972">
    <property type="entry name" value="Cupredoxin"/>
</dbReference>
<feature type="signal peptide" evidence="2">
    <location>
        <begin position="1"/>
        <end position="36"/>
    </location>
</feature>
<evidence type="ECO:0000256" key="1">
    <source>
        <dbReference type="SAM" id="MobiDB-lite"/>
    </source>
</evidence>
<dbReference type="KEGG" id="euz:DVS28_a4149"/>
<sequence>MHPLTTRFRTGPRAVAIAASALLVLAAGCTSTSSSAEREFSDPQSVDPAATSDPADGERVGADAIITGRDYVFEGIPDVVRAGDTIAFVNASLEEAHELVVFPLDADETRPVEELWEALDPTAAEPVLVSVAGPSQDGQLYVGDGTITEPGRYLAICFLPVGGDPELIFEQEGPVESDAPPHASVGMVAEIVVEA</sequence>